<accession>A0ACA9P943</accession>
<protein>
    <submittedName>
        <fullName evidence="1">7937_t:CDS:1</fullName>
    </submittedName>
</protein>
<dbReference type="Proteomes" id="UP000789702">
    <property type="component" value="Unassembled WGS sequence"/>
</dbReference>
<evidence type="ECO:0000313" key="1">
    <source>
        <dbReference type="EMBL" id="CAG8697423.1"/>
    </source>
</evidence>
<keyword evidence="2" id="KW-1185">Reference proteome</keyword>
<sequence length="46" mass="5327">MNRKPILSVMLNVKFHIFDITKSICLTNLKKLKCHIGTQPRPYTNA</sequence>
<feature type="non-terminal residue" evidence="1">
    <location>
        <position position="46"/>
    </location>
</feature>
<organism evidence="1 2">
    <name type="scientific">Dentiscutata heterogama</name>
    <dbReference type="NCBI Taxonomy" id="1316150"/>
    <lineage>
        <taxon>Eukaryota</taxon>
        <taxon>Fungi</taxon>
        <taxon>Fungi incertae sedis</taxon>
        <taxon>Mucoromycota</taxon>
        <taxon>Glomeromycotina</taxon>
        <taxon>Glomeromycetes</taxon>
        <taxon>Diversisporales</taxon>
        <taxon>Gigasporaceae</taxon>
        <taxon>Dentiscutata</taxon>
    </lineage>
</organism>
<gene>
    <name evidence="1" type="ORF">DHETER_LOCUS11580</name>
</gene>
<dbReference type="EMBL" id="CAJVPU010025782">
    <property type="protein sequence ID" value="CAG8697423.1"/>
    <property type="molecule type" value="Genomic_DNA"/>
</dbReference>
<proteinExistence type="predicted"/>
<reference evidence="1" key="1">
    <citation type="submission" date="2021-06" db="EMBL/GenBank/DDBJ databases">
        <authorList>
            <person name="Kallberg Y."/>
            <person name="Tangrot J."/>
            <person name="Rosling A."/>
        </authorList>
    </citation>
    <scope>NUCLEOTIDE SEQUENCE</scope>
    <source>
        <strain evidence="1">IL203A</strain>
    </source>
</reference>
<evidence type="ECO:0000313" key="2">
    <source>
        <dbReference type="Proteomes" id="UP000789702"/>
    </source>
</evidence>
<comment type="caution">
    <text evidence="1">The sequence shown here is derived from an EMBL/GenBank/DDBJ whole genome shotgun (WGS) entry which is preliminary data.</text>
</comment>
<name>A0ACA9P943_9GLOM</name>